<protein>
    <submittedName>
        <fullName evidence="10">E3 ubiquitin-protein ligase msl-2 isoform X1</fullName>
    </submittedName>
</protein>
<keyword evidence="3" id="KW-0862">Zinc</keyword>
<dbReference type="OrthoDB" id="6412801at2759"/>
<evidence type="ECO:0000256" key="1">
    <source>
        <dbReference type="ARBA" id="ARBA00022723"/>
    </source>
</evidence>
<dbReference type="InterPro" id="IPR013083">
    <property type="entry name" value="Znf_RING/FYVE/PHD"/>
</dbReference>
<dbReference type="PROSITE" id="PS52051">
    <property type="entry name" value="CXC_MSL2"/>
    <property type="match status" value="1"/>
</dbReference>
<dbReference type="Pfam" id="PF16682">
    <property type="entry name" value="MSL2-CXC"/>
    <property type="match status" value="1"/>
</dbReference>
<dbReference type="KEGG" id="dhe:111595018"/>
<evidence type="ECO:0000259" key="7">
    <source>
        <dbReference type="PROSITE" id="PS50089"/>
    </source>
</evidence>
<accession>A0A6J1LDQ5</accession>
<evidence type="ECO:0000313" key="9">
    <source>
        <dbReference type="Proteomes" id="UP000504633"/>
    </source>
</evidence>
<dbReference type="PROSITE" id="PS50089">
    <property type="entry name" value="ZF_RING_2"/>
    <property type="match status" value="1"/>
</dbReference>
<keyword evidence="5" id="KW-0158">Chromosome</keyword>
<dbReference type="SMART" id="SM00184">
    <property type="entry name" value="RING"/>
    <property type="match status" value="1"/>
</dbReference>
<evidence type="ECO:0000256" key="5">
    <source>
        <dbReference type="PROSITE-ProRule" id="PRU01396"/>
    </source>
</evidence>
<dbReference type="CTD" id="33565"/>
<feature type="region of interest" description="Disordered" evidence="6">
    <location>
        <begin position="174"/>
        <end position="193"/>
    </location>
</feature>
<dbReference type="SMART" id="SM01114">
    <property type="entry name" value="CXC"/>
    <property type="match status" value="1"/>
</dbReference>
<dbReference type="InterPro" id="IPR032043">
    <property type="entry name" value="Msl2_Znf-RING"/>
</dbReference>
<dbReference type="GO" id="GO:0008270">
    <property type="term" value="F:zinc ion binding"/>
    <property type="evidence" value="ECO:0007669"/>
    <property type="project" value="UniProtKB-KW"/>
</dbReference>
<reference evidence="10" key="1">
    <citation type="submission" date="2025-08" db="UniProtKB">
        <authorList>
            <consortium name="RefSeq"/>
        </authorList>
    </citation>
    <scope>IDENTIFICATION</scope>
    <source>
        <strain evidence="10">15085-1641.00</strain>
        <tissue evidence="10">Whole body</tissue>
    </source>
</reference>
<evidence type="ECO:0000313" key="10">
    <source>
        <dbReference type="RefSeq" id="XP_023164295.2"/>
    </source>
</evidence>
<dbReference type="InterPro" id="IPR037922">
    <property type="entry name" value="MSL2"/>
</dbReference>
<dbReference type="GO" id="GO:0072487">
    <property type="term" value="C:MSL complex"/>
    <property type="evidence" value="ECO:0007669"/>
    <property type="project" value="UniProtKB-UniRule"/>
</dbReference>
<feature type="compositionally biased region" description="Low complexity" evidence="6">
    <location>
        <begin position="176"/>
        <end position="193"/>
    </location>
</feature>
<feature type="region of interest" description="Disordered" evidence="6">
    <location>
        <begin position="563"/>
        <end position="593"/>
    </location>
</feature>
<keyword evidence="2 4" id="KW-0863">Zinc-finger</keyword>
<dbReference type="CDD" id="cd13122">
    <property type="entry name" value="MSL2_CXC"/>
    <property type="match status" value="1"/>
</dbReference>
<evidence type="ECO:0000256" key="2">
    <source>
        <dbReference type="ARBA" id="ARBA00022771"/>
    </source>
</evidence>
<feature type="region of interest" description="Disordered" evidence="6">
    <location>
        <begin position="752"/>
        <end position="779"/>
    </location>
</feature>
<dbReference type="InterPro" id="IPR001841">
    <property type="entry name" value="Znf_RING"/>
</dbReference>
<dbReference type="PANTHER" id="PTHR16048">
    <property type="entry name" value="MSL2-RELATED"/>
    <property type="match status" value="1"/>
</dbReference>
<dbReference type="Pfam" id="PF16685">
    <property type="entry name" value="zf-RING_10"/>
    <property type="match status" value="1"/>
</dbReference>
<evidence type="ECO:0000256" key="3">
    <source>
        <dbReference type="ARBA" id="ARBA00022833"/>
    </source>
</evidence>
<dbReference type="RefSeq" id="XP_023164295.2">
    <property type="nucleotide sequence ID" value="XM_023308527.2"/>
</dbReference>
<dbReference type="OMA" id="TEVCDSN"/>
<dbReference type="Gene3D" id="3.30.40.10">
    <property type="entry name" value="Zinc/RING finger domain, C3HC4 (zinc finger)"/>
    <property type="match status" value="1"/>
</dbReference>
<dbReference type="SUPFAM" id="SSF57850">
    <property type="entry name" value="RING/U-box"/>
    <property type="match status" value="1"/>
</dbReference>
<feature type="compositionally biased region" description="Low complexity" evidence="6">
    <location>
        <begin position="569"/>
        <end position="582"/>
    </location>
</feature>
<feature type="domain" description="RING-type" evidence="7">
    <location>
        <begin position="42"/>
        <end position="83"/>
    </location>
</feature>
<dbReference type="Proteomes" id="UP000504633">
    <property type="component" value="Unplaced"/>
</dbReference>
<sequence>MEAQTLYIKVTLLSLKPASNLSTRRIQEINTGIGELRQLLSCAVCCKLLNDPYKPKGRRCGHHVCRLCLRGRKNLWPICPQCKDCSDFRTYEENKTMALQLLCYKTLCVHLQQSSMYSEFFHLRPYIKSTNNREPKPRIRLPNRPTQWFIQEGANYENISDTFMLQPDLPFLTNNPSSLPAETPPTTAATTPELPYEQHMPNQLSITDIELEAAATGDQAQFAHPLPMMTPGARMLTHTHIAPQPQQMLIPAEQTILPAGYIESPWSEQVDISGAFTMPTDYVNSTPNYTTYVMPNGEVHMASIGQVVQLSQQQQQQLEEVETVEAVEAMETVEPVEPIVPSTSKTTVFMPVNASSSIKRRRGQLLLEDMEDREQLETTKAAAPSGTLMNLRNKKPTIISSVQVKPPISGVGNASPIMTAAVAPMATVLAPIATAPAPIATAPVPIATVPVPIATATAPAPIATIPAQIATAPAPIATIPAQIATVPAPIATVPATKAIVPASIATVPAPPRAAAPAPVIAATKPAVKPAPTAAVVTNPVATAATAAVSGAAPVVEKTPVASATTAALPHTSTPKAPASSAAHKPKPKDSRMSHICRCGTTSAPGKATCRNSRCTCYVAGKSCVDCKCIGCKNPHQDAGDTSDEEDFEMDTETEVAPAEEPISASTGMQSGFTLVPLNNLQQSQHPLVLMQNENGQYQGFNIFNGSEPVDPAQLGFQRVPLRSNDGNASIPEFAYIMPPPTAVEPTTVEPTTVEPTTVEPSTATTATTSQPSPTSTIEQPAKRFKSFRRELDMERNMPRKSSDMLVSAGSTTCNAAAGDSRIGGDNDEEILLSMLHAFITIAQPYIHFMFVLTKSSWFNRQLKQSRDPYSIIPPRAVKTTCEGIA</sequence>
<evidence type="ECO:0000259" key="8">
    <source>
        <dbReference type="PROSITE" id="PS52051"/>
    </source>
</evidence>
<dbReference type="GO" id="GO:0016567">
    <property type="term" value="P:protein ubiquitination"/>
    <property type="evidence" value="ECO:0007669"/>
    <property type="project" value="TreeGrafter"/>
</dbReference>
<evidence type="ECO:0000256" key="6">
    <source>
        <dbReference type="SAM" id="MobiDB-lite"/>
    </source>
</evidence>
<feature type="domain" description="CXC MSL2-type" evidence="8">
    <location>
        <begin position="591"/>
        <end position="641"/>
    </location>
</feature>
<organism evidence="9 10">
    <name type="scientific">Drosophila hydei</name>
    <name type="common">Fruit fly</name>
    <dbReference type="NCBI Taxonomy" id="7224"/>
    <lineage>
        <taxon>Eukaryota</taxon>
        <taxon>Metazoa</taxon>
        <taxon>Ecdysozoa</taxon>
        <taxon>Arthropoda</taxon>
        <taxon>Hexapoda</taxon>
        <taxon>Insecta</taxon>
        <taxon>Pterygota</taxon>
        <taxon>Neoptera</taxon>
        <taxon>Endopterygota</taxon>
        <taxon>Diptera</taxon>
        <taxon>Brachycera</taxon>
        <taxon>Muscomorpha</taxon>
        <taxon>Ephydroidea</taxon>
        <taxon>Drosophilidae</taxon>
        <taxon>Drosophila</taxon>
    </lineage>
</organism>
<gene>
    <name evidence="10" type="primary">LOC111595018</name>
</gene>
<evidence type="ECO:0000256" key="4">
    <source>
        <dbReference type="PROSITE-ProRule" id="PRU00175"/>
    </source>
</evidence>
<dbReference type="GO" id="GO:0061630">
    <property type="term" value="F:ubiquitin protein ligase activity"/>
    <property type="evidence" value="ECO:0007669"/>
    <property type="project" value="InterPro"/>
</dbReference>
<keyword evidence="5" id="KW-0539">Nucleus</keyword>
<dbReference type="PANTHER" id="PTHR16048:SF3">
    <property type="entry name" value="E3 UBIQUITIN-PROTEIN LIGASE MSL2"/>
    <property type="match status" value="1"/>
</dbReference>
<proteinExistence type="inferred from homology"/>
<dbReference type="InterPro" id="IPR017907">
    <property type="entry name" value="Znf_RING_CS"/>
</dbReference>
<dbReference type="GeneID" id="111595018"/>
<dbReference type="InterPro" id="IPR033467">
    <property type="entry name" value="Tesmin/TSO1-like_CXC"/>
</dbReference>
<dbReference type="PROSITE" id="PS00518">
    <property type="entry name" value="ZF_RING_1"/>
    <property type="match status" value="1"/>
</dbReference>
<feature type="compositionally biased region" description="Low complexity" evidence="6">
    <location>
        <begin position="752"/>
        <end position="776"/>
    </location>
</feature>
<keyword evidence="1" id="KW-0479">Metal-binding</keyword>
<dbReference type="AlphaFoldDB" id="A0A6J1LDQ5"/>
<name>A0A6J1LDQ5_DROHY</name>
<keyword evidence="9" id="KW-1185">Reference proteome</keyword>
<dbReference type="InterPro" id="IPR032049">
    <property type="entry name" value="Msl2-CXC"/>
</dbReference>
<comment type="similarity">
    <text evidence="5">Belongs to the MSL2 family.</text>
</comment>